<dbReference type="InterPro" id="IPR000073">
    <property type="entry name" value="AB_hydrolase_1"/>
</dbReference>
<name>A0AAI9Y6V8_9PEZI</name>
<sequence length="319" mass="35066">MDPNYTKAETKTFSLPDGRTLSFAVFGAGAETFHTTPSPAQQNQPRLALAVLFYFHGFPSSHEEASIFHARRHAVQIIALDRPGHAGSTFQPNRRILDWPADVLAFADHFQIPRFGVLGLSGGRTGRVMLTVAPWIAPVVAWGMEMPLGRAARDEARPGRFEEIVLEDLKTRPEVDREVLDGDVGGVRSAMLASVRDAVLPGGWGPAWDVKLAGSYWGFEIAELGVEAGEMVWWHGREDVNVPVGLAERAAECVPGAEVRFVEGEGHVSLVVRKADEVMSTLAGLLRETDRRLGIHHGCQRGQFAVRLSYWLREALNTV</sequence>
<dbReference type="InterPro" id="IPR029058">
    <property type="entry name" value="AB_hydrolase_fold"/>
</dbReference>
<evidence type="ECO:0000259" key="1">
    <source>
        <dbReference type="Pfam" id="PF12697"/>
    </source>
</evidence>
<keyword evidence="3" id="KW-1185">Reference proteome</keyword>
<organism evidence="2 3">
    <name type="scientific">Colletotrichum cuscutae</name>
    <dbReference type="NCBI Taxonomy" id="1209917"/>
    <lineage>
        <taxon>Eukaryota</taxon>
        <taxon>Fungi</taxon>
        <taxon>Dikarya</taxon>
        <taxon>Ascomycota</taxon>
        <taxon>Pezizomycotina</taxon>
        <taxon>Sordariomycetes</taxon>
        <taxon>Hypocreomycetidae</taxon>
        <taxon>Glomerellales</taxon>
        <taxon>Glomerellaceae</taxon>
        <taxon>Colletotrichum</taxon>
        <taxon>Colletotrichum acutatum species complex</taxon>
    </lineage>
</organism>
<dbReference type="AlphaFoldDB" id="A0AAI9Y6V8"/>
<accession>A0AAI9Y6V8</accession>
<reference evidence="2" key="1">
    <citation type="submission" date="2016-11" db="EMBL/GenBank/DDBJ databases">
        <title>The genome sequence of Colletotrichum cuscutae.</title>
        <authorList>
            <person name="Baroncelli R."/>
        </authorList>
    </citation>
    <scope>NUCLEOTIDE SEQUENCE</scope>
    <source>
        <strain evidence="2">IMI 304802</strain>
    </source>
</reference>
<dbReference type="PANTHER" id="PTHR45763:SF46">
    <property type="entry name" value="AB HYDROLASE-1 DOMAIN-CONTAINING PROTEIN"/>
    <property type="match status" value="1"/>
</dbReference>
<dbReference type="EMBL" id="MPDP01000117">
    <property type="protein sequence ID" value="KAK1479187.1"/>
    <property type="molecule type" value="Genomic_DNA"/>
</dbReference>
<comment type="caution">
    <text evidence="2">The sequence shown here is derived from an EMBL/GenBank/DDBJ whole genome shotgun (WGS) entry which is preliminary data.</text>
</comment>
<dbReference type="Gene3D" id="3.40.50.1820">
    <property type="entry name" value="alpha/beta hydrolase"/>
    <property type="match status" value="1"/>
</dbReference>
<proteinExistence type="predicted"/>
<dbReference type="PANTHER" id="PTHR45763">
    <property type="entry name" value="HYDROLASE, ALPHA/BETA FOLD FAMILY PROTEIN, EXPRESSED-RELATED"/>
    <property type="match status" value="1"/>
</dbReference>
<gene>
    <name evidence="2" type="ORF">CCUS01_16356</name>
</gene>
<evidence type="ECO:0000313" key="3">
    <source>
        <dbReference type="Proteomes" id="UP001239213"/>
    </source>
</evidence>
<dbReference type="Pfam" id="PF12697">
    <property type="entry name" value="Abhydrolase_6"/>
    <property type="match status" value="1"/>
</dbReference>
<dbReference type="Proteomes" id="UP001239213">
    <property type="component" value="Unassembled WGS sequence"/>
</dbReference>
<protein>
    <recommendedName>
        <fullName evidence="1">AB hydrolase-1 domain-containing protein</fullName>
    </recommendedName>
</protein>
<feature type="domain" description="AB hydrolase-1" evidence="1">
    <location>
        <begin position="55"/>
        <end position="278"/>
    </location>
</feature>
<dbReference type="SUPFAM" id="SSF53474">
    <property type="entry name" value="alpha/beta-Hydrolases"/>
    <property type="match status" value="1"/>
</dbReference>
<evidence type="ECO:0000313" key="2">
    <source>
        <dbReference type="EMBL" id="KAK1479187.1"/>
    </source>
</evidence>